<dbReference type="GO" id="GO:0005634">
    <property type="term" value="C:nucleus"/>
    <property type="evidence" value="ECO:0007669"/>
    <property type="project" value="UniProtKB-SubCell"/>
</dbReference>
<evidence type="ECO:0000256" key="1">
    <source>
        <dbReference type="ARBA" id="ARBA00022723"/>
    </source>
</evidence>
<keyword evidence="1" id="KW-0479">Metal-binding</keyword>
<dbReference type="GO" id="GO:0006355">
    <property type="term" value="P:regulation of DNA-templated transcription"/>
    <property type="evidence" value="ECO:0007669"/>
    <property type="project" value="InterPro"/>
</dbReference>
<gene>
    <name evidence="8" type="ORF">POCTA_138.1.T0210235</name>
    <name evidence="9" type="ORF">POCTA_138.1.T0210236</name>
</gene>
<evidence type="ECO:0000256" key="3">
    <source>
        <dbReference type="ARBA" id="ARBA00022833"/>
    </source>
</evidence>
<organism evidence="8 10">
    <name type="scientific">Paramecium octaurelia</name>
    <dbReference type="NCBI Taxonomy" id="43137"/>
    <lineage>
        <taxon>Eukaryota</taxon>
        <taxon>Sar</taxon>
        <taxon>Alveolata</taxon>
        <taxon>Ciliophora</taxon>
        <taxon>Intramacronucleata</taxon>
        <taxon>Oligohymenophorea</taxon>
        <taxon>Peniculida</taxon>
        <taxon>Parameciidae</taxon>
        <taxon>Paramecium</taxon>
    </lineage>
</organism>
<keyword evidence="3" id="KW-0862">Zinc</keyword>
<proteinExistence type="predicted"/>
<dbReference type="Pfam" id="PF13445">
    <property type="entry name" value="zf-RING_UBOX"/>
    <property type="match status" value="1"/>
</dbReference>
<evidence type="ECO:0008006" key="11">
    <source>
        <dbReference type="Google" id="ProtNLM"/>
    </source>
</evidence>
<dbReference type="PROSITE" id="PS50089">
    <property type="entry name" value="ZF_RING_2"/>
    <property type="match status" value="1"/>
</dbReference>
<accession>A0A8S1TCT0</accession>
<dbReference type="Proteomes" id="UP000683925">
    <property type="component" value="Unassembled WGS sequence"/>
</dbReference>
<evidence type="ECO:0000313" key="8">
    <source>
        <dbReference type="EMBL" id="CAD8148662.1"/>
    </source>
</evidence>
<dbReference type="InterPro" id="IPR017907">
    <property type="entry name" value="Znf_RING_CS"/>
</dbReference>
<evidence type="ECO:0000313" key="9">
    <source>
        <dbReference type="EMBL" id="CAD8148664.1"/>
    </source>
</evidence>
<evidence type="ECO:0000256" key="4">
    <source>
        <dbReference type="PROSITE-ProRule" id="PRU00175"/>
    </source>
</evidence>
<evidence type="ECO:0000313" key="10">
    <source>
        <dbReference type="Proteomes" id="UP000683925"/>
    </source>
</evidence>
<dbReference type="SMART" id="SM00184">
    <property type="entry name" value="RING"/>
    <property type="match status" value="1"/>
</dbReference>
<dbReference type="OrthoDB" id="265776at2759"/>
<keyword evidence="5" id="KW-0539">Nucleus</keyword>
<comment type="caution">
    <text evidence="8">The sequence shown here is derived from an EMBL/GenBank/DDBJ whole genome shotgun (WGS) entry which is preliminary data.</text>
</comment>
<evidence type="ECO:0000256" key="5">
    <source>
        <dbReference type="PROSITE-ProRule" id="PRU00376"/>
    </source>
</evidence>
<keyword evidence="2 4" id="KW-0863">Zinc-finger</keyword>
<dbReference type="InterPro" id="IPR027370">
    <property type="entry name" value="Znf-RING_euk"/>
</dbReference>
<reference evidence="8" key="1">
    <citation type="submission" date="2021-01" db="EMBL/GenBank/DDBJ databases">
        <authorList>
            <consortium name="Genoscope - CEA"/>
            <person name="William W."/>
        </authorList>
    </citation>
    <scope>NUCLEOTIDE SEQUENCE</scope>
</reference>
<evidence type="ECO:0000259" key="7">
    <source>
        <dbReference type="PROSITE" id="PS51037"/>
    </source>
</evidence>
<sequence>MISKDNYTCPICLGVFVDPCKLQCNHTFCLSCLLELVDFNFIRYKCPMCRIEFLNDKGPFKIDEEISHIVQTCFKEEFQKRKEEIKLKQEVDQKEMKIKINYGNTYRYIEEEKTNKHLWTVYVTLDYVNQLDQTPLNSLILIELVEKVKFTLDETFYPDVIVVKSPPFQLTRKGWDVFSIPIEITFKPQYKLDPIKFEHHLVFEQDGIKKCQISKINAENIKKQLDAQKSDQNQKIVQTKQIWKV</sequence>
<dbReference type="GO" id="GO:0008270">
    <property type="term" value="F:zinc ion binding"/>
    <property type="evidence" value="ECO:0007669"/>
    <property type="project" value="UniProtKB-KW"/>
</dbReference>
<feature type="domain" description="RING-type" evidence="6">
    <location>
        <begin position="9"/>
        <end position="50"/>
    </location>
</feature>
<dbReference type="InterPro" id="IPR001841">
    <property type="entry name" value="Znf_RING"/>
</dbReference>
<dbReference type="InterPro" id="IPR005033">
    <property type="entry name" value="YEATS"/>
</dbReference>
<dbReference type="PANTHER" id="PTHR23195">
    <property type="entry name" value="YEATS DOMAIN"/>
    <property type="match status" value="1"/>
</dbReference>
<dbReference type="AlphaFoldDB" id="A0A8S1TCT0"/>
<name>A0A8S1TCT0_PAROT</name>
<dbReference type="PROSITE" id="PS00518">
    <property type="entry name" value="ZF_RING_1"/>
    <property type="match status" value="1"/>
</dbReference>
<feature type="domain" description="YEATS" evidence="7">
    <location>
        <begin position="90"/>
        <end position="245"/>
    </location>
</feature>
<dbReference type="Pfam" id="PF03366">
    <property type="entry name" value="YEATS"/>
    <property type="match status" value="1"/>
</dbReference>
<dbReference type="OMA" id="FGNEHIM"/>
<evidence type="ECO:0000259" key="6">
    <source>
        <dbReference type="PROSITE" id="PS50089"/>
    </source>
</evidence>
<dbReference type="PROSITE" id="PS51037">
    <property type="entry name" value="YEATS"/>
    <property type="match status" value="1"/>
</dbReference>
<evidence type="ECO:0000256" key="2">
    <source>
        <dbReference type="ARBA" id="ARBA00022771"/>
    </source>
</evidence>
<dbReference type="EMBL" id="CAJJDP010000021">
    <property type="protein sequence ID" value="CAD8148662.1"/>
    <property type="molecule type" value="Genomic_DNA"/>
</dbReference>
<protein>
    <recommendedName>
        <fullName evidence="11">RING-type domain-containing protein</fullName>
    </recommendedName>
</protein>
<dbReference type="InterPro" id="IPR055129">
    <property type="entry name" value="YEATS_dom"/>
</dbReference>
<dbReference type="EMBL" id="CAJJDP010000021">
    <property type="protein sequence ID" value="CAD8148664.1"/>
    <property type="molecule type" value="Genomic_DNA"/>
</dbReference>
<comment type="subcellular location">
    <subcellularLocation>
        <location evidence="5">Nucleus</location>
    </subcellularLocation>
</comment>
<keyword evidence="10" id="KW-1185">Reference proteome</keyword>